<dbReference type="EMBL" id="JAHUTI010009864">
    <property type="protein sequence ID" value="MED6234602.1"/>
    <property type="molecule type" value="Genomic_DNA"/>
</dbReference>
<gene>
    <name evidence="1" type="ORF">ATANTOWER_013383</name>
</gene>
<organism evidence="1 2">
    <name type="scientific">Ataeniobius toweri</name>
    <dbReference type="NCBI Taxonomy" id="208326"/>
    <lineage>
        <taxon>Eukaryota</taxon>
        <taxon>Metazoa</taxon>
        <taxon>Chordata</taxon>
        <taxon>Craniata</taxon>
        <taxon>Vertebrata</taxon>
        <taxon>Euteleostomi</taxon>
        <taxon>Actinopterygii</taxon>
        <taxon>Neopterygii</taxon>
        <taxon>Teleostei</taxon>
        <taxon>Neoteleostei</taxon>
        <taxon>Acanthomorphata</taxon>
        <taxon>Ovalentaria</taxon>
        <taxon>Atherinomorphae</taxon>
        <taxon>Cyprinodontiformes</taxon>
        <taxon>Goodeidae</taxon>
        <taxon>Ataeniobius</taxon>
    </lineage>
</organism>
<name>A0ABU7A8Y6_9TELE</name>
<comment type="caution">
    <text evidence="1">The sequence shown here is derived from an EMBL/GenBank/DDBJ whole genome shotgun (WGS) entry which is preliminary data.</text>
</comment>
<accession>A0ABU7A8Y6</accession>
<protein>
    <submittedName>
        <fullName evidence="1">Uncharacterized protein</fullName>
    </submittedName>
</protein>
<proteinExistence type="predicted"/>
<evidence type="ECO:0000313" key="2">
    <source>
        <dbReference type="Proteomes" id="UP001345963"/>
    </source>
</evidence>
<evidence type="ECO:0000313" key="1">
    <source>
        <dbReference type="EMBL" id="MED6234602.1"/>
    </source>
</evidence>
<reference evidence="1 2" key="1">
    <citation type="submission" date="2021-07" db="EMBL/GenBank/DDBJ databases">
        <authorList>
            <person name="Palmer J.M."/>
        </authorList>
    </citation>
    <scope>NUCLEOTIDE SEQUENCE [LARGE SCALE GENOMIC DNA]</scope>
    <source>
        <strain evidence="1 2">AT_MEX2019</strain>
        <tissue evidence="1">Muscle</tissue>
    </source>
</reference>
<sequence>MEKPGAYFFFTSRFNTASLLHKVPVGLRSGLFAVLVIERTFEPKDSVFRKDASLSCAGSSPHFEHSWRCPDLCLCCHLRNMAAVSLRPSTKQHGSMHVLLPRNLSFT</sequence>
<dbReference type="Proteomes" id="UP001345963">
    <property type="component" value="Unassembled WGS sequence"/>
</dbReference>
<keyword evidence="2" id="KW-1185">Reference proteome</keyword>